<gene>
    <name evidence="8" type="primary">CTRP</name>
    <name evidence="8" type="ORF">PRELSG_0409600</name>
</gene>
<evidence type="ECO:0000256" key="1">
    <source>
        <dbReference type="ARBA" id="ARBA00004236"/>
    </source>
</evidence>
<dbReference type="PROSITE" id="PS50092">
    <property type="entry name" value="TSP1"/>
    <property type="match status" value="5"/>
</dbReference>
<feature type="region of interest" description="Disordered" evidence="4">
    <location>
        <begin position="267"/>
        <end position="311"/>
    </location>
</feature>
<dbReference type="EMBL" id="LN835299">
    <property type="protein sequence ID" value="CRG98746.1"/>
    <property type="molecule type" value="Genomic_DNA"/>
</dbReference>
<evidence type="ECO:0000256" key="4">
    <source>
        <dbReference type="SAM" id="MobiDB-lite"/>
    </source>
</evidence>
<feature type="domain" description="VWFA" evidence="7">
    <location>
        <begin position="547"/>
        <end position="735"/>
    </location>
</feature>
<dbReference type="Pfam" id="PF00090">
    <property type="entry name" value="TSP_1"/>
    <property type="match status" value="5"/>
</dbReference>
<dbReference type="SUPFAM" id="SSF82895">
    <property type="entry name" value="TSP-1 type 1 repeat"/>
    <property type="match status" value="4"/>
</dbReference>
<dbReference type="OrthoDB" id="446173at2759"/>
<dbReference type="KEGG" id="prel:PRELSG_0409600"/>
<feature type="coiled-coil region" evidence="3">
    <location>
        <begin position="383"/>
        <end position="410"/>
    </location>
</feature>
<feature type="compositionally biased region" description="Low complexity" evidence="4">
    <location>
        <begin position="286"/>
        <end position="304"/>
    </location>
</feature>
<dbReference type="InterPro" id="IPR000884">
    <property type="entry name" value="TSP1_rpt"/>
</dbReference>
<dbReference type="SMART" id="SM00209">
    <property type="entry name" value="TSP1"/>
    <property type="match status" value="6"/>
</dbReference>
<dbReference type="Pfam" id="PF00092">
    <property type="entry name" value="VWA"/>
    <property type="match status" value="5"/>
</dbReference>
<organism evidence="8 9">
    <name type="scientific">Plasmodium relictum</name>
    <dbReference type="NCBI Taxonomy" id="85471"/>
    <lineage>
        <taxon>Eukaryota</taxon>
        <taxon>Sar</taxon>
        <taxon>Alveolata</taxon>
        <taxon>Apicomplexa</taxon>
        <taxon>Aconoidasida</taxon>
        <taxon>Haemosporida</taxon>
        <taxon>Plasmodiidae</taxon>
        <taxon>Plasmodium</taxon>
        <taxon>Plasmodium (Haemamoeba)</taxon>
    </lineage>
</organism>
<feature type="chain" id="PRO_5012113934" evidence="6">
    <location>
        <begin position="24"/>
        <end position="1700"/>
    </location>
</feature>
<keyword evidence="6" id="KW-0732">Signal</keyword>
<keyword evidence="5" id="KW-0472">Membrane</keyword>
<evidence type="ECO:0000313" key="8">
    <source>
        <dbReference type="EMBL" id="CRG98746.1"/>
    </source>
</evidence>
<feature type="domain" description="VWFA" evidence="7">
    <location>
        <begin position="327"/>
        <end position="513"/>
    </location>
</feature>
<dbReference type="Gene3D" id="3.40.50.410">
    <property type="entry name" value="von Willebrand factor, type A domain"/>
    <property type="match status" value="5"/>
</dbReference>
<accession>A0A1J1H1F1</accession>
<evidence type="ECO:0000256" key="2">
    <source>
        <dbReference type="ARBA" id="ARBA00022475"/>
    </source>
</evidence>
<dbReference type="RefSeq" id="XP_028531755.1">
    <property type="nucleotide sequence ID" value="XM_028680239.1"/>
</dbReference>
<dbReference type="VEuPathDB" id="PlasmoDB:PRELSG_0409600"/>
<dbReference type="PANTHER" id="PTHR24020:SF20">
    <property type="entry name" value="PH DOMAIN-CONTAINING PROTEIN"/>
    <property type="match status" value="1"/>
</dbReference>
<proteinExistence type="predicted"/>
<name>A0A1J1H1F1_PLARL</name>
<dbReference type="CDD" id="cd01473">
    <property type="entry name" value="vWA_CTRP"/>
    <property type="match status" value="3"/>
</dbReference>
<keyword evidence="2" id="KW-1003">Cell membrane</keyword>
<feature type="domain" description="VWFA" evidence="7">
    <location>
        <begin position="987"/>
        <end position="1168"/>
    </location>
</feature>
<keyword evidence="9" id="KW-1185">Reference proteome</keyword>
<dbReference type="Gene3D" id="2.20.100.10">
    <property type="entry name" value="Thrombospondin type-1 (TSP1) repeat"/>
    <property type="match status" value="4"/>
</dbReference>
<keyword evidence="3" id="KW-0175">Coiled coil</keyword>
<feature type="domain" description="VWFA" evidence="7">
    <location>
        <begin position="763"/>
        <end position="948"/>
    </location>
</feature>
<feature type="region of interest" description="Disordered" evidence="4">
    <location>
        <begin position="1608"/>
        <end position="1629"/>
    </location>
</feature>
<dbReference type="SMART" id="SM00327">
    <property type="entry name" value="VWA"/>
    <property type="match status" value="5"/>
</dbReference>
<dbReference type="Proteomes" id="UP000220158">
    <property type="component" value="Chromosome 4"/>
</dbReference>
<feature type="transmembrane region" description="Helical" evidence="5">
    <location>
        <begin position="1635"/>
        <end position="1656"/>
    </location>
</feature>
<dbReference type="OMA" id="DALCNEW"/>
<dbReference type="InterPro" id="IPR036465">
    <property type="entry name" value="vWFA_dom_sf"/>
</dbReference>
<dbReference type="SUPFAM" id="SSF53300">
    <property type="entry name" value="vWA-like"/>
    <property type="match status" value="5"/>
</dbReference>
<sequence>MKRTFVLIFSYLSLFLHFNIVKTQSNKDEASHKYVKLTKENDIKSKHEDNLKKKSFLQLNSENEMPCTGSECFCKSYYDLTLILDESGSIKKDNWENKVVSFTAKTIDHLNISKDEVHVGIMLFGIKSRDYINFSKDIKYKKEELLKEVEKLKDNYGNSGGTYIVKALEYALKNFTKHKNSRPNAPKVTILFTDGNDSVASERKLSKIGSLYRNENVKLLVVGVAKASYNNLKLIAGCQKTDACPFVMKEEWANLNDITAILTDKICDTGPVPNPGEPEKPEQPEQPEQPVQPEQPEQPVQPEQPEQPEPEHIPCHGAECFCYDYYDLILVLDESASISHYRWKSNVIPFSQELIGKLNISFNKVHIGVILFAEYIRDYVRLSDKVSYEKENLQKKIKELEGDYIHGKKTHIIDALEYVILNNLRYSSRPDAPKVTLLFTDGYDSDQSEDKLYNMGLLYREKNVKLLAIGVPMADENKLRMLVGCNQNEPCPYVVKVEWGNLRSVPKLMIERICTTGPVTPPEIKPPNPETPNSCEGDECFCHNYYDLTLILDESGSIGLTNWKKHVFEFTEKIIENLEVDENKVHIGIFLFAQFNRDFVKFSEEESYKKSNLIQKVKNLENDYKKGGFTYIVKALEYGLNNYTRDPSSRTNAPKVTILFTDGNESHPRDYVLIDVSLLYKKENVKLLVLGVGSATMYKLRLLGGCHKTDGDCPNVLKIDWDKLKDTSTLMIDKVCNTEATGEPEEIPQPCKGDECFCKDYFDLTFIGVPSKQGDYKLQNDISSYAENIMNTFNIGEQNVHAALSIYLGSKTIRTYFDDANTYNKKELLLKLRKFDNLYAMSKTNIAHALEMGLRQSFGNGNRENAPKIALLLTSSDNDISEERMLQQVSNNYIDKRVKLLIIGVGKLPIEKLFIAGGCSLNSKCPNVLQSTNFSYFNTTKRFLEENICSNNVDPVTPPVFSCDDPLCEECDDDLCDNNTLCKKALDIAIVLDQSRNISNEQWKTYVKPFTINTVKQNYLSKYRTHVTIVKMRKHAKEKWSLNRKISYKKNKIIKKIDNLLMSPSSHKDIANTFKYLRTNVFRKTPQYKKKVIIMLIEGKSNTDLNNLRREIELLKINKIDLFVYAIDNIDDNEFKILGNCENSSCKNIVKVSWDNLLSTSDTHMSYICNYYPDDAECTEWGEWSQCPNTCHHSVSKRERKGPYTLKGEGFKDNQHGNSCMKLGSIEYRSCPIKEGCNDICGDFGEWSQCSATCGDGIRIRERIKLSDTEECKILNTTEIESCNVQDCFDTEVCEEIGEWDEWSSCSKTCGYSTRERKFIILPESIKMYPDCKHKEQVEIDVCSVPKCDDDKCFEWGDWSEWSSTCGPRKRVQKAHLNIYLSNINDKSKKSDECEKYYRDKVEYDEELPCTDNPCGKWSEWSECDRTCNAGVRMRHFISHVSAINADNTDECLEYYNSIETEPCLNLPLCNTEECNDWETWIDCKEQDSCYNQNKKIFTRKVELLKNLKNNVSEFCNDYELFKEEECPIANKPCNDALCNEWDEWGDCSATCGTSFKVRTRKEPLELISPSKDINGNMGLTCEQQNIKVEERETCNVPVCAPIIGDTVNSTNPAEGSEHKDNSNKKSGFGTGEKISLAAGVIGLIALATGGLIYGYNTFNGGEVPDTSNMEFENVENNTGEIDETNEDFEVIDANDPMWN</sequence>
<evidence type="ECO:0000256" key="5">
    <source>
        <dbReference type="SAM" id="Phobius"/>
    </source>
</evidence>
<dbReference type="PANTHER" id="PTHR24020">
    <property type="entry name" value="COLLAGEN ALPHA"/>
    <property type="match status" value="1"/>
</dbReference>
<evidence type="ECO:0000259" key="7">
    <source>
        <dbReference type="PROSITE" id="PS50234"/>
    </source>
</evidence>
<evidence type="ECO:0000256" key="6">
    <source>
        <dbReference type="SAM" id="SignalP"/>
    </source>
</evidence>
<feature type="signal peptide" evidence="6">
    <location>
        <begin position="1"/>
        <end position="23"/>
    </location>
</feature>
<dbReference type="PROSITE" id="PS50234">
    <property type="entry name" value="VWFA"/>
    <property type="match status" value="5"/>
</dbReference>
<protein>
    <submittedName>
        <fullName evidence="8">Circumsporozoite-and TRAP-related protein, putative</fullName>
    </submittedName>
</protein>
<evidence type="ECO:0000313" key="9">
    <source>
        <dbReference type="Proteomes" id="UP000220158"/>
    </source>
</evidence>
<comment type="subcellular location">
    <subcellularLocation>
        <location evidence="1">Cell membrane</location>
    </subcellularLocation>
</comment>
<dbReference type="GeneID" id="39734846"/>
<keyword evidence="5" id="KW-1133">Transmembrane helix</keyword>
<dbReference type="FunFam" id="2.20.100.10:FF:000105">
    <property type="entry name" value="Circumsporozoite-and TRAP-related protein"/>
    <property type="match status" value="1"/>
</dbReference>
<evidence type="ECO:0000256" key="3">
    <source>
        <dbReference type="SAM" id="Coils"/>
    </source>
</evidence>
<dbReference type="GO" id="GO:0005886">
    <property type="term" value="C:plasma membrane"/>
    <property type="evidence" value="ECO:0007669"/>
    <property type="project" value="UniProtKB-SubCell"/>
</dbReference>
<dbReference type="InterPro" id="IPR050525">
    <property type="entry name" value="ECM_Assembly_Org"/>
</dbReference>
<feature type="domain" description="VWFA" evidence="7">
    <location>
        <begin position="79"/>
        <end position="266"/>
    </location>
</feature>
<keyword evidence="5" id="KW-0812">Transmembrane</keyword>
<reference evidence="8 9" key="1">
    <citation type="submission" date="2015-04" db="EMBL/GenBank/DDBJ databases">
        <authorList>
            <consortium name="Pathogen Informatics"/>
        </authorList>
    </citation>
    <scope>NUCLEOTIDE SEQUENCE [LARGE SCALE GENOMIC DNA]</scope>
    <source>
        <strain evidence="8 9">SGS1</strain>
    </source>
</reference>
<dbReference type="InterPro" id="IPR036383">
    <property type="entry name" value="TSP1_rpt_sf"/>
</dbReference>
<dbReference type="InterPro" id="IPR002035">
    <property type="entry name" value="VWF_A"/>
</dbReference>